<dbReference type="InterPro" id="IPR050270">
    <property type="entry name" value="DegV_domain_contain"/>
</dbReference>
<dbReference type="SUPFAM" id="SSF82549">
    <property type="entry name" value="DAK1/DegV-like"/>
    <property type="match status" value="1"/>
</dbReference>
<sequence>MKKIKIIADSGCDFERDYAEELGIHIIPLTVSFGEEEYFDRVNITTEEFYSKLKAYKDMPKTSQINPARFIEEFKRFLDEGYHIIYISLSSGISGTYQSAVIAKEELESQDIDVIDSKGASVGYGLIVREAALLNKNGKTRDEIIERVNYMRERMEYIFAVGNLDMLKRGGRISGTKAVIGNLLNIKPIMQFEDGKIVPYDKVRGEKAIIKKMIETMKERGFEIDKQVIGLNYSRNYDFCMQIKEEIEKTFGVKEFIVSEIGPVIGSHVGEGTNAVFFMRK</sequence>
<dbReference type="GO" id="GO:0008289">
    <property type="term" value="F:lipid binding"/>
    <property type="evidence" value="ECO:0007669"/>
    <property type="project" value="UniProtKB-KW"/>
</dbReference>
<dbReference type="InterPro" id="IPR043168">
    <property type="entry name" value="DegV_C"/>
</dbReference>
<dbReference type="STRING" id="908809.ABG79_00835"/>
<dbReference type="Pfam" id="PF02645">
    <property type="entry name" value="DegV"/>
    <property type="match status" value="1"/>
</dbReference>
<dbReference type="PROSITE" id="PS51482">
    <property type="entry name" value="DEGV"/>
    <property type="match status" value="1"/>
</dbReference>
<name>A0A0R3JVD0_CALMK</name>
<evidence type="ECO:0000313" key="3">
    <source>
        <dbReference type="EMBL" id="KRQ87496.1"/>
    </source>
</evidence>
<organism evidence="3 4">
    <name type="scientific">Caloramator mitchellensis</name>
    <dbReference type="NCBI Taxonomy" id="908809"/>
    <lineage>
        <taxon>Bacteria</taxon>
        <taxon>Bacillati</taxon>
        <taxon>Bacillota</taxon>
        <taxon>Clostridia</taxon>
        <taxon>Eubacteriales</taxon>
        <taxon>Clostridiaceae</taxon>
        <taxon>Caloramator</taxon>
    </lineage>
</organism>
<protein>
    <submittedName>
        <fullName evidence="3">DegV domain-containing protein</fullName>
    </submittedName>
</protein>
<evidence type="ECO:0000313" key="4">
    <source>
        <dbReference type="Proteomes" id="UP000052015"/>
    </source>
</evidence>
<evidence type="ECO:0000256" key="2">
    <source>
        <dbReference type="ARBA" id="ARBA00023121"/>
    </source>
</evidence>
<dbReference type="AlphaFoldDB" id="A0A0R3JVD0"/>
<dbReference type="EMBL" id="LKHP01000003">
    <property type="protein sequence ID" value="KRQ87496.1"/>
    <property type="molecule type" value="Genomic_DNA"/>
</dbReference>
<accession>A0A0R3JVD0</accession>
<keyword evidence="4" id="KW-1185">Reference proteome</keyword>
<dbReference type="Proteomes" id="UP000052015">
    <property type="component" value="Unassembled WGS sequence"/>
</dbReference>
<dbReference type="PATRIC" id="fig|908809.3.peg.843"/>
<dbReference type="OrthoDB" id="9780216at2"/>
<dbReference type="InterPro" id="IPR003797">
    <property type="entry name" value="DegV"/>
</dbReference>
<reference evidence="3 4" key="1">
    <citation type="submission" date="2015-09" db="EMBL/GenBank/DDBJ databases">
        <title>Draft genome sequence of a Caloramator mitchellensis, a moderate thermophile from the Great Artesian Basin of Australia.</title>
        <authorList>
            <person name="Patel B.K."/>
        </authorList>
    </citation>
    <scope>NUCLEOTIDE SEQUENCE [LARGE SCALE GENOMIC DNA]</scope>
    <source>
        <strain evidence="3 4">VF08</strain>
    </source>
</reference>
<dbReference type="Gene3D" id="3.40.50.10170">
    <property type="match status" value="1"/>
</dbReference>
<dbReference type="PANTHER" id="PTHR33434:SF3">
    <property type="entry name" value="DEGV DOMAIN-CONTAINING PROTEIN YITS"/>
    <property type="match status" value="1"/>
</dbReference>
<dbReference type="NCBIfam" id="TIGR00762">
    <property type="entry name" value="DegV"/>
    <property type="match status" value="1"/>
</dbReference>
<comment type="function">
    <text evidence="1">May bind long-chain fatty acids, such as palmitate, and may play a role in lipid transport or fatty acid metabolism.</text>
</comment>
<dbReference type="Gene3D" id="3.30.1180.10">
    <property type="match status" value="1"/>
</dbReference>
<dbReference type="RefSeq" id="WP_057977407.1">
    <property type="nucleotide sequence ID" value="NZ_LKHP01000003.1"/>
</dbReference>
<keyword evidence="2" id="KW-0446">Lipid-binding</keyword>
<proteinExistence type="predicted"/>
<evidence type="ECO:0000256" key="1">
    <source>
        <dbReference type="ARBA" id="ARBA00003238"/>
    </source>
</evidence>
<dbReference type="PANTHER" id="PTHR33434">
    <property type="entry name" value="DEGV DOMAIN-CONTAINING PROTEIN DR_1986-RELATED"/>
    <property type="match status" value="1"/>
</dbReference>
<comment type="caution">
    <text evidence="3">The sequence shown here is derived from an EMBL/GenBank/DDBJ whole genome shotgun (WGS) entry which is preliminary data.</text>
</comment>
<gene>
    <name evidence="3" type="ORF">ABG79_00835</name>
</gene>